<proteinExistence type="predicted"/>
<accession>A0AAW2U5X1</accession>
<dbReference type="PANTHER" id="PTHR34285">
    <property type="entry name" value="OS08G0510800 PROTEIN"/>
    <property type="match status" value="1"/>
</dbReference>
<reference evidence="1" key="2">
    <citation type="journal article" date="2024" name="Plant">
        <title>Genomic evolution and insights into agronomic trait innovations of Sesamum species.</title>
        <authorList>
            <person name="Miao H."/>
            <person name="Wang L."/>
            <person name="Qu L."/>
            <person name="Liu H."/>
            <person name="Sun Y."/>
            <person name="Le M."/>
            <person name="Wang Q."/>
            <person name="Wei S."/>
            <person name="Zheng Y."/>
            <person name="Lin W."/>
            <person name="Duan Y."/>
            <person name="Cao H."/>
            <person name="Xiong S."/>
            <person name="Wang X."/>
            <person name="Wei L."/>
            <person name="Li C."/>
            <person name="Ma Q."/>
            <person name="Ju M."/>
            <person name="Zhao R."/>
            <person name="Li G."/>
            <person name="Mu C."/>
            <person name="Tian Q."/>
            <person name="Mei H."/>
            <person name="Zhang T."/>
            <person name="Gao T."/>
            <person name="Zhang H."/>
        </authorList>
    </citation>
    <scope>NUCLEOTIDE SEQUENCE</scope>
    <source>
        <strain evidence="1">KEN1</strain>
    </source>
</reference>
<comment type="caution">
    <text evidence="1">The sequence shown here is derived from an EMBL/GenBank/DDBJ whole genome shotgun (WGS) entry which is preliminary data.</text>
</comment>
<dbReference type="EMBL" id="JACGWN010000013">
    <property type="protein sequence ID" value="KAL0411121.1"/>
    <property type="molecule type" value="Genomic_DNA"/>
</dbReference>
<sequence>MKASLTLREDPKNPIVKAKIPLTIFGVPFCSRVEAGDYEELCISFSTAFHSGPLLRFSYRPNDSCRQFRVTLRTGIGKFGSPAESPISISAEFSSVGNNCRPSFLLQFKPRSGNFSVRSCVESPQLNLSPENSGSMAVQNVVVSEERLTWNQLFSRAYGVLTEGEMRATTSVPVNHAVVRLGWSMKFLPPVATAEGGGGGGSWAEFSSKELPYLVLRKLAIEYVAGDKAGKGKKRDSCGKEGDVAEARLGLKPGLDLLKSEDQLMKKERMK</sequence>
<protein>
    <submittedName>
        <fullName evidence="1">Uncharacterized protein</fullName>
    </submittedName>
</protein>
<gene>
    <name evidence="1" type="ORF">Slati_3701800</name>
</gene>
<organism evidence="1">
    <name type="scientific">Sesamum latifolium</name>
    <dbReference type="NCBI Taxonomy" id="2727402"/>
    <lineage>
        <taxon>Eukaryota</taxon>
        <taxon>Viridiplantae</taxon>
        <taxon>Streptophyta</taxon>
        <taxon>Embryophyta</taxon>
        <taxon>Tracheophyta</taxon>
        <taxon>Spermatophyta</taxon>
        <taxon>Magnoliopsida</taxon>
        <taxon>eudicotyledons</taxon>
        <taxon>Gunneridae</taxon>
        <taxon>Pentapetalae</taxon>
        <taxon>asterids</taxon>
        <taxon>lamiids</taxon>
        <taxon>Lamiales</taxon>
        <taxon>Pedaliaceae</taxon>
        <taxon>Sesamum</taxon>
    </lineage>
</organism>
<dbReference type="AlphaFoldDB" id="A0AAW2U5X1"/>
<dbReference type="PANTHER" id="PTHR34285:SF10">
    <property type="match status" value="1"/>
</dbReference>
<reference evidence="1" key="1">
    <citation type="submission" date="2020-06" db="EMBL/GenBank/DDBJ databases">
        <authorList>
            <person name="Li T."/>
            <person name="Hu X."/>
            <person name="Zhang T."/>
            <person name="Song X."/>
            <person name="Zhang H."/>
            <person name="Dai N."/>
            <person name="Sheng W."/>
            <person name="Hou X."/>
            <person name="Wei L."/>
        </authorList>
    </citation>
    <scope>NUCLEOTIDE SEQUENCE</scope>
    <source>
        <strain evidence="1">KEN1</strain>
        <tissue evidence="1">Leaf</tissue>
    </source>
</reference>
<name>A0AAW2U5X1_9LAMI</name>
<evidence type="ECO:0000313" key="1">
    <source>
        <dbReference type="EMBL" id="KAL0411121.1"/>
    </source>
</evidence>